<evidence type="ECO:0000256" key="2">
    <source>
        <dbReference type="SAM" id="Coils"/>
    </source>
</evidence>
<dbReference type="Proteomes" id="UP001476247">
    <property type="component" value="Unassembled WGS sequence"/>
</dbReference>
<protein>
    <recommendedName>
        <fullName evidence="3">PXA domain-containing protein</fullName>
    </recommendedName>
</protein>
<dbReference type="EMBL" id="BAABUJ010000007">
    <property type="protein sequence ID" value="GAA5796973.1"/>
    <property type="molecule type" value="Genomic_DNA"/>
</dbReference>
<organism evidence="4 5">
    <name type="scientific">Helicostylum pulchrum</name>
    <dbReference type="NCBI Taxonomy" id="562976"/>
    <lineage>
        <taxon>Eukaryota</taxon>
        <taxon>Fungi</taxon>
        <taxon>Fungi incertae sedis</taxon>
        <taxon>Mucoromycota</taxon>
        <taxon>Mucoromycotina</taxon>
        <taxon>Mucoromycetes</taxon>
        <taxon>Mucorales</taxon>
        <taxon>Mucorineae</taxon>
        <taxon>Mucoraceae</taxon>
        <taxon>Helicostylum</taxon>
    </lineage>
</organism>
<dbReference type="PANTHER" id="PTHR22775:SF3">
    <property type="entry name" value="SORTING NEXIN-13"/>
    <property type="match status" value="1"/>
</dbReference>
<name>A0ABP9XS09_9FUNG</name>
<dbReference type="InterPro" id="IPR013937">
    <property type="entry name" value="Sorting_nexin_C"/>
</dbReference>
<comment type="caution">
    <text evidence="4">The sequence shown here is derived from an EMBL/GenBank/DDBJ whole genome shotgun (WGS) entry which is preliminary data.</text>
</comment>
<sequence>MNTNISLRPLHLRILFPHLLSLSKSNPKRYKAPKDITHSKAIDLELYTYFALLLRDFIHPWYRMLTTDEDLSTEILDILTLLVQKLEKRLCQEVDWTELILLDLPKLLTLHYHDYRQAKRRVYMDHGSGCESLSELFHGMQPHFALQPVEHREQEYLRLLTESLLKTLLQPKDCQSDCVRHLVREILSNLVLYNLIEVLADPYTIHMIICKLLSSYESTLDELEASGQFAETFFSALTNGQSPSKLYETKLHTSFISSQDVKDAAIAAEHAKVLAKEKEESLTKQMRRLQEERRLKEGADIVMEEEPHTTAAHRRRFSFGYITLQVLMAPFRTFWFYIMATMTQSQEHYQRINQHKKRTRQMRLVEPVMEFITMACLVEDRPVLQWAWQMLAMFVWPLIRVFGGGLLIDKFLEQTVLHVLSEDHIVFYLRLGSDLLWPDGVFMQRVDPPTPLQREQMRVRAERLLTISIPANVRAILFGSKELNILQSHIHDTLEPLQNKQINKHLLYILVDLVLAKVLPELLVNNDSNY</sequence>
<evidence type="ECO:0000313" key="4">
    <source>
        <dbReference type="EMBL" id="GAA5796973.1"/>
    </source>
</evidence>
<dbReference type="Pfam" id="PF02194">
    <property type="entry name" value="PXA"/>
    <property type="match status" value="1"/>
</dbReference>
<proteinExistence type="inferred from homology"/>
<reference evidence="4 5" key="1">
    <citation type="submission" date="2024-04" db="EMBL/GenBank/DDBJ databases">
        <title>genome sequences of Mucor flavus KT1a and Helicostylum pulchrum KT1b strains isolation_sourced from the surface of a dry-aged beef.</title>
        <authorList>
            <person name="Toyotome T."/>
            <person name="Hosono M."/>
            <person name="Torimaru M."/>
            <person name="Fukuda K."/>
            <person name="Mikami N."/>
        </authorList>
    </citation>
    <scope>NUCLEOTIDE SEQUENCE [LARGE SCALE GENOMIC DNA]</scope>
    <source>
        <strain evidence="4 5">KT1b</strain>
    </source>
</reference>
<comment type="similarity">
    <text evidence="1">Belongs to the sorting nexin family.</text>
</comment>
<gene>
    <name evidence="4" type="ORF">HPULCUR_002351</name>
</gene>
<dbReference type="Pfam" id="PF08628">
    <property type="entry name" value="Nexin_C"/>
    <property type="match status" value="1"/>
</dbReference>
<evidence type="ECO:0000313" key="5">
    <source>
        <dbReference type="Proteomes" id="UP001476247"/>
    </source>
</evidence>
<dbReference type="SMART" id="SM00313">
    <property type="entry name" value="PXA"/>
    <property type="match status" value="1"/>
</dbReference>
<evidence type="ECO:0000259" key="3">
    <source>
        <dbReference type="PROSITE" id="PS51207"/>
    </source>
</evidence>
<keyword evidence="2" id="KW-0175">Coiled coil</keyword>
<feature type="domain" description="PXA" evidence="3">
    <location>
        <begin position="39"/>
        <end position="217"/>
    </location>
</feature>
<dbReference type="InterPro" id="IPR003114">
    <property type="entry name" value="Phox_assoc"/>
</dbReference>
<feature type="coiled-coil region" evidence="2">
    <location>
        <begin position="272"/>
        <end position="299"/>
    </location>
</feature>
<accession>A0ABP9XS09</accession>
<keyword evidence="5" id="KW-1185">Reference proteome</keyword>
<dbReference type="PROSITE" id="PS51207">
    <property type="entry name" value="PXA"/>
    <property type="match status" value="1"/>
</dbReference>
<evidence type="ECO:0000256" key="1">
    <source>
        <dbReference type="ARBA" id="ARBA00010883"/>
    </source>
</evidence>
<dbReference type="PANTHER" id="PTHR22775">
    <property type="entry name" value="SORTING NEXIN"/>
    <property type="match status" value="1"/>
</dbReference>